<organism evidence="2 3">
    <name type="scientific">Dactylosporangium sucinum</name>
    <dbReference type="NCBI Taxonomy" id="1424081"/>
    <lineage>
        <taxon>Bacteria</taxon>
        <taxon>Bacillati</taxon>
        <taxon>Actinomycetota</taxon>
        <taxon>Actinomycetes</taxon>
        <taxon>Micromonosporales</taxon>
        <taxon>Micromonosporaceae</taxon>
        <taxon>Dactylosporangium</taxon>
    </lineage>
</organism>
<comment type="caution">
    <text evidence="2">The sequence shown here is derived from an EMBL/GenBank/DDBJ whole genome shotgun (WGS) entry which is preliminary data.</text>
</comment>
<keyword evidence="3" id="KW-1185">Reference proteome</keyword>
<feature type="compositionally biased region" description="Gly residues" evidence="1">
    <location>
        <begin position="8"/>
        <end position="20"/>
    </location>
</feature>
<protein>
    <submittedName>
        <fullName evidence="2">Uncharacterized protein</fullName>
    </submittedName>
</protein>
<evidence type="ECO:0000256" key="1">
    <source>
        <dbReference type="SAM" id="MobiDB-lite"/>
    </source>
</evidence>
<name>A0A917U3X9_9ACTN</name>
<accession>A0A917U3X9</accession>
<proteinExistence type="predicted"/>
<dbReference type="AlphaFoldDB" id="A0A917U3X9"/>
<evidence type="ECO:0000313" key="2">
    <source>
        <dbReference type="EMBL" id="GGM53237.1"/>
    </source>
</evidence>
<feature type="region of interest" description="Disordered" evidence="1">
    <location>
        <begin position="1"/>
        <end position="21"/>
    </location>
</feature>
<reference evidence="2" key="1">
    <citation type="journal article" date="2014" name="Int. J. Syst. Evol. Microbiol.">
        <title>Complete genome sequence of Corynebacterium casei LMG S-19264T (=DSM 44701T), isolated from a smear-ripened cheese.</title>
        <authorList>
            <consortium name="US DOE Joint Genome Institute (JGI-PGF)"/>
            <person name="Walter F."/>
            <person name="Albersmeier A."/>
            <person name="Kalinowski J."/>
            <person name="Ruckert C."/>
        </authorList>
    </citation>
    <scope>NUCLEOTIDE SEQUENCE</scope>
    <source>
        <strain evidence="2">JCM 19831</strain>
    </source>
</reference>
<sequence>MDAAAGSTGSGGAAGVGGGLRPRQGYRLTGWLVEWPASTLLNVIYALLTEHGSAEQVEEINNTLDAPMAGADGFNPERERELLAAVDATFSASLND</sequence>
<evidence type="ECO:0000313" key="3">
    <source>
        <dbReference type="Proteomes" id="UP000642070"/>
    </source>
</evidence>
<gene>
    <name evidence="2" type="ORF">GCM10007977_063570</name>
</gene>
<reference evidence="2" key="2">
    <citation type="submission" date="2020-09" db="EMBL/GenBank/DDBJ databases">
        <authorList>
            <person name="Sun Q."/>
            <person name="Ohkuma M."/>
        </authorList>
    </citation>
    <scope>NUCLEOTIDE SEQUENCE</scope>
    <source>
        <strain evidence="2">JCM 19831</strain>
    </source>
</reference>
<dbReference type="Proteomes" id="UP000642070">
    <property type="component" value="Unassembled WGS sequence"/>
</dbReference>
<dbReference type="EMBL" id="BMPI01000035">
    <property type="protein sequence ID" value="GGM53237.1"/>
    <property type="molecule type" value="Genomic_DNA"/>
</dbReference>